<keyword evidence="3" id="KW-0732">Signal</keyword>
<evidence type="ECO:0000313" key="5">
    <source>
        <dbReference type="Proteomes" id="UP000692954"/>
    </source>
</evidence>
<dbReference type="AlphaFoldDB" id="A0A8S1QL07"/>
<protein>
    <submittedName>
        <fullName evidence="4">Uncharacterized protein</fullName>
    </submittedName>
</protein>
<feature type="compositionally biased region" description="Acidic residues" evidence="2">
    <location>
        <begin position="185"/>
        <end position="205"/>
    </location>
</feature>
<accession>A0A8S1QL07</accession>
<evidence type="ECO:0000256" key="3">
    <source>
        <dbReference type="SAM" id="SignalP"/>
    </source>
</evidence>
<gene>
    <name evidence="4" type="ORF">PSON_ATCC_30995.1.T1090032</name>
</gene>
<dbReference type="EMBL" id="CAJJDN010000109">
    <property type="protein sequence ID" value="CAD8115671.1"/>
    <property type="molecule type" value="Genomic_DNA"/>
</dbReference>
<feature type="chain" id="PRO_5035802933" evidence="3">
    <location>
        <begin position="16"/>
        <end position="410"/>
    </location>
</feature>
<keyword evidence="1" id="KW-0175">Coiled coil</keyword>
<feature type="region of interest" description="Disordered" evidence="2">
    <location>
        <begin position="178"/>
        <end position="206"/>
    </location>
</feature>
<name>A0A8S1QL07_9CILI</name>
<organism evidence="4 5">
    <name type="scientific">Paramecium sonneborni</name>
    <dbReference type="NCBI Taxonomy" id="65129"/>
    <lineage>
        <taxon>Eukaryota</taxon>
        <taxon>Sar</taxon>
        <taxon>Alveolata</taxon>
        <taxon>Ciliophora</taxon>
        <taxon>Intramacronucleata</taxon>
        <taxon>Oligohymenophorea</taxon>
        <taxon>Peniculida</taxon>
        <taxon>Parameciidae</taxon>
        <taxon>Paramecium</taxon>
    </lineage>
</organism>
<comment type="caution">
    <text evidence="4">The sequence shown here is derived from an EMBL/GenBank/DDBJ whole genome shotgun (WGS) entry which is preliminary data.</text>
</comment>
<dbReference type="OrthoDB" id="298511at2759"/>
<evidence type="ECO:0000256" key="1">
    <source>
        <dbReference type="SAM" id="Coils"/>
    </source>
</evidence>
<keyword evidence="5" id="KW-1185">Reference proteome</keyword>
<evidence type="ECO:0000313" key="4">
    <source>
        <dbReference type="EMBL" id="CAD8115671.1"/>
    </source>
</evidence>
<proteinExistence type="predicted"/>
<dbReference type="Proteomes" id="UP000692954">
    <property type="component" value="Unassembled WGS sequence"/>
</dbReference>
<feature type="coiled-coil region" evidence="1">
    <location>
        <begin position="66"/>
        <end position="138"/>
    </location>
</feature>
<sequence>MRQFILILLLMGVMCSDLENTIKEMRKSEFGRSFLQKIQMDDPVEKIIRDIANFYNNVDRRLEEGVQQFKQSQEKCNQEIKELKSNDDELNHKLRDIQITRARKQPRYDLIIHRFHQKNKMRQELDHQETRYIELREAEQSFFNYNQDQFDKAMVVIVEIRNKFIAYLSQRQNRQRKAAVRDNQYWDDDETPFNNNDDDYDEEEEERQHNEKYAFIQIIVAIQRVKGGLEMNGVTQLVQGIEDLCQQMHDIKEGNIIYDDSEETLNKLASQVIDITASILDWIAQVKRREEKADDSKGDLIIQTLKLINKQKQQADVEISQLANESAALSQQLNSLEQSEDLTTFSITNNKDLLSTKIEMCNDQENAYKLEKRQLEEQLNTVGLLLEAMEQKGGQFKRVMKTLEGVADYK</sequence>
<reference evidence="4" key="1">
    <citation type="submission" date="2021-01" db="EMBL/GenBank/DDBJ databases">
        <authorList>
            <consortium name="Genoscope - CEA"/>
            <person name="William W."/>
        </authorList>
    </citation>
    <scope>NUCLEOTIDE SEQUENCE</scope>
</reference>
<feature type="signal peptide" evidence="3">
    <location>
        <begin position="1"/>
        <end position="15"/>
    </location>
</feature>
<evidence type="ECO:0000256" key="2">
    <source>
        <dbReference type="SAM" id="MobiDB-lite"/>
    </source>
</evidence>
<feature type="coiled-coil region" evidence="1">
    <location>
        <begin position="305"/>
        <end position="392"/>
    </location>
</feature>